<gene>
    <name evidence="2" type="ORF">PS9374_06095</name>
</gene>
<evidence type="ECO:0000313" key="3">
    <source>
        <dbReference type="Proteomes" id="UP000077701"/>
    </source>
</evidence>
<evidence type="ECO:0000256" key="1">
    <source>
        <dbReference type="SAM" id="Phobius"/>
    </source>
</evidence>
<evidence type="ECO:0000313" key="2">
    <source>
        <dbReference type="EMBL" id="GAT70413.1"/>
    </source>
</evidence>
<keyword evidence="1" id="KW-1133">Transmembrane helix</keyword>
<reference evidence="2 3" key="1">
    <citation type="journal article" date="2016" name="Genome Announc.">
        <title>Draft Genome Sequence of Planomonospora sphaerica JCM9374, a Rare Actinomycete.</title>
        <authorList>
            <person name="Dohra H."/>
            <person name="Suzuki T."/>
            <person name="Inoue Y."/>
            <person name="Kodani S."/>
        </authorList>
    </citation>
    <scope>NUCLEOTIDE SEQUENCE [LARGE SCALE GENOMIC DNA]</scope>
    <source>
        <strain evidence="2 3">JCM 9374</strain>
    </source>
</reference>
<reference evidence="3" key="2">
    <citation type="submission" date="2016-04" db="EMBL/GenBank/DDBJ databases">
        <title>Planomonospora sphaerica JCM9374 whole genome shotgun sequence.</title>
        <authorList>
            <person name="Suzuki T."/>
            <person name="Dohra H."/>
            <person name="Kodani S."/>
        </authorList>
    </citation>
    <scope>NUCLEOTIDE SEQUENCE [LARGE SCALE GENOMIC DNA]</scope>
    <source>
        <strain evidence="3">JCM 9374</strain>
    </source>
</reference>
<sequence>MSVFTAVMQSLVAAAFLSIPLVRHRYGAVAMAGAQAELARQGVRTTVLAENGMRFDAGGHETAAPAAVAAVMAALAALNLSGGDWARPLTWIFQSLVLVANGLILYSQLTAAKSVQAAFRRKGDPALARIDVPALLKAAEDGFPAWTWTLQNLRHTVVFGASVLALTATALT</sequence>
<dbReference type="RefSeq" id="WP_068902629.1">
    <property type="nucleotide sequence ID" value="NZ_BDCX01000017.1"/>
</dbReference>
<proteinExistence type="predicted"/>
<dbReference type="AlphaFoldDB" id="A0A161MEJ5"/>
<accession>A0A161MEJ5</accession>
<name>A0A161MEJ5_9ACTN</name>
<keyword evidence="1" id="KW-0812">Transmembrane</keyword>
<keyword evidence="3" id="KW-1185">Reference proteome</keyword>
<dbReference type="EMBL" id="BDCX01000017">
    <property type="protein sequence ID" value="GAT70413.1"/>
    <property type="molecule type" value="Genomic_DNA"/>
</dbReference>
<dbReference type="Proteomes" id="UP000077701">
    <property type="component" value="Unassembled WGS sequence"/>
</dbReference>
<feature type="transmembrane region" description="Helical" evidence="1">
    <location>
        <begin position="89"/>
        <end position="109"/>
    </location>
</feature>
<keyword evidence="1" id="KW-0472">Membrane</keyword>
<organism evidence="2 3">
    <name type="scientific">Planomonospora sphaerica</name>
    <dbReference type="NCBI Taxonomy" id="161355"/>
    <lineage>
        <taxon>Bacteria</taxon>
        <taxon>Bacillati</taxon>
        <taxon>Actinomycetota</taxon>
        <taxon>Actinomycetes</taxon>
        <taxon>Streptosporangiales</taxon>
        <taxon>Streptosporangiaceae</taxon>
        <taxon>Planomonospora</taxon>
    </lineage>
</organism>
<dbReference type="OrthoDB" id="4548588at2"/>
<comment type="caution">
    <text evidence="2">The sequence shown here is derived from an EMBL/GenBank/DDBJ whole genome shotgun (WGS) entry which is preliminary data.</text>
</comment>
<protein>
    <submittedName>
        <fullName evidence="2">Uncharacterized protein</fullName>
    </submittedName>
</protein>
<feature type="transmembrane region" description="Helical" evidence="1">
    <location>
        <begin position="63"/>
        <end position="82"/>
    </location>
</feature>